<dbReference type="PATRIC" id="fig|1280946.3.peg.225"/>
<dbReference type="STRING" id="1280946.HY29_01165"/>
<dbReference type="Proteomes" id="UP000027037">
    <property type="component" value="Unassembled WGS sequence"/>
</dbReference>
<evidence type="ECO:0000256" key="10">
    <source>
        <dbReference type="ARBA" id="ARBA00023237"/>
    </source>
</evidence>
<keyword evidence="7" id="KW-0406">Ion transport</keyword>
<dbReference type="EMBL" id="AWFF01000001">
    <property type="protein sequence ID" value="KCZ57366.1"/>
    <property type="molecule type" value="Genomic_DNA"/>
</dbReference>
<evidence type="ECO:0000256" key="8">
    <source>
        <dbReference type="ARBA" id="ARBA00023077"/>
    </source>
</evidence>
<dbReference type="GO" id="GO:0006826">
    <property type="term" value="P:iron ion transport"/>
    <property type="evidence" value="ECO:0007669"/>
    <property type="project" value="UniProtKB-KW"/>
</dbReference>
<dbReference type="InterPro" id="IPR012910">
    <property type="entry name" value="Plug_dom"/>
</dbReference>
<evidence type="ECO:0000313" key="16">
    <source>
        <dbReference type="Proteomes" id="UP000027037"/>
    </source>
</evidence>
<evidence type="ECO:0000256" key="5">
    <source>
        <dbReference type="ARBA" id="ARBA00022692"/>
    </source>
</evidence>
<evidence type="ECO:0000256" key="7">
    <source>
        <dbReference type="ARBA" id="ARBA00023065"/>
    </source>
</evidence>
<evidence type="ECO:0000256" key="2">
    <source>
        <dbReference type="ARBA" id="ARBA00022448"/>
    </source>
</evidence>
<keyword evidence="5 11" id="KW-0812">Transmembrane</keyword>
<evidence type="ECO:0000256" key="11">
    <source>
        <dbReference type="PROSITE-ProRule" id="PRU01360"/>
    </source>
</evidence>
<keyword evidence="16" id="KW-1185">Reference proteome</keyword>
<keyword evidence="4" id="KW-0410">Iron transport</keyword>
<evidence type="ECO:0000313" key="15">
    <source>
        <dbReference type="EMBL" id="KCZ57366.1"/>
    </source>
</evidence>
<comment type="caution">
    <text evidence="15">The sequence shown here is derived from an EMBL/GenBank/DDBJ whole genome shotgun (WGS) entry which is preliminary data.</text>
</comment>
<evidence type="ECO:0000259" key="13">
    <source>
        <dbReference type="Pfam" id="PF00593"/>
    </source>
</evidence>
<evidence type="ECO:0000256" key="9">
    <source>
        <dbReference type="ARBA" id="ARBA00023136"/>
    </source>
</evidence>
<evidence type="ECO:0008006" key="17">
    <source>
        <dbReference type="Google" id="ProtNLM"/>
    </source>
</evidence>
<comment type="subcellular location">
    <subcellularLocation>
        <location evidence="1 11">Cell outer membrane</location>
        <topology evidence="1 11">Multi-pass membrane protein</topology>
    </subcellularLocation>
</comment>
<reference evidence="15 16" key="1">
    <citation type="journal article" date="2014" name="Antonie Van Leeuwenhoek">
        <title>Hyphomonas beringensis sp. nov. and Hyphomonas chukchiensis sp. nov., isolated from surface seawater of the Bering Sea and Chukchi Sea.</title>
        <authorList>
            <person name="Li C."/>
            <person name="Lai Q."/>
            <person name="Li G."/>
            <person name="Dong C."/>
            <person name="Wang J."/>
            <person name="Liao Y."/>
            <person name="Shao Z."/>
        </authorList>
    </citation>
    <scope>NUCLEOTIDE SEQUENCE [LARGE SCALE GENOMIC DNA]</scope>
    <source>
        <strain evidence="15 16">25B14_1</strain>
    </source>
</reference>
<gene>
    <name evidence="15" type="ORF">HY29_01165</name>
</gene>
<dbReference type="Pfam" id="PF00593">
    <property type="entry name" value="TonB_dep_Rec_b-barrel"/>
    <property type="match status" value="1"/>
</dbReference>
<dbReference type="InterPro" id="IPR000531">
    <property type="entry name" value="Beta-barrel_TonB"/>
</dbReference>
<dbReference type="InterPro" id="IPR036942">
    <property type="entry name" value="Beta-barrel_TonB_sf"/>
</dbReference>
<keyword evidence="10 11" id="KW-0998">Cell outer membrane</keyword>
<keyword evidence="8 12" id="KW-0798">TonB box</keyword>
<comment type="similarity">
    <text evidence="11 12">Belongs to the TonB-dependent receptor family.</text>
</comment>
<keyword evidence="3 11" id="KW-1134">Transmembrane beta strand</keyword>
<dbReference type="AlphaFoldDB" id="A0A062UAG2"/>
<dbReference type="PANTHER" id="PTHR32552:SF81">
    <property type="entry name" value="TONB-DEPENDENT OUTER MEMBRANE RECEPTOR"/>
    <property type="match status" value="1"/>
</dbReference>
<organism evidence="15 16">
    <name type="scientific">Hyphomonas beringensis</name>
    <dbReference type="NCBI Taxonomy" id="1280946"/>
    <lineage>
        <taxon>Bacteria</taxon>
        <taxon>Pseudomonadati</taxon>
        <taxon>Pseudomonadota</taxon>
        <taxon>Alphaproteobacteria</taxon>
        <taxon>Hyphomonadales</taxon>
        <taxon>Hyphomonadaceae</taxon>
        <taxon>Hyphomonas</taxon>
    </lineage>
</organism>
<evidence type="ECO:0000256" key="1">
    <source>
        <dbReference type="ARBA" id="ARBA00004571"/>
    </source>
</evidence>
<proteinExistence type="inferred from homology"/>
<dbReference type="SUPFAM" id="SSF56935">
    <property type="entry name" value="Porins"/>
    <property type="match status" value="1"/>
</dbReference>
<dbReference type="InterPro" id="IPR039426">
    <property type="entry name" value="TonB-dep_rcpt-like"/>
</dbReference>
<keyword evidence="6" id="KW-0408">Iron</keyword>
<evidence type="ECO:0000256" key="12">
    <source>
        <dbReference type="RuleBase" id="RU003357"/>
    </source>
</evidence>
<feature type="domain" description="TonB-dependent receptor-like beta-barrel" evidence="13">
    <location>
        <begin position="234"/>
        <end position="718"/>
    </location>
</feature>
<protein>
    <recommendedName>
        <fullName evidence="17">TonB-denpendent receptor</fullName>
    </recommendedName>
</protein>
<dbReference type="GO" id="GO:0009279">
    <property type="term" value="C:cell outer membrane"/>
    <property type="evidence" value="ECO:0007669"/>
    <property type="project" value="UniProtKB-SubCell"/>
</dbReference>
<feature type="domain" description="TonB-dependent receptor plug" evidence="14">
    <location>
        <begin position="36"/>
        <end position="143"/>
    </location>
</feature>
<evidence type="ECO:0000259" key="14">
    <source>
        <dbReference type="Pfam" id="PF07715"/>
    </source>
</evidence>
<name>A0A062UAG2_9PROT</name>
<dbReference type="Gene3D" id="2.40.170.20">
    <property type="entry name" value="TonB-dependent receptor, beta-barrel domain"/>
    <property type="match status" value="1"/>
</dbReference>
<evidence type="ECO:0000256" key="6">
    <source>
        <dbReference type="ARBA" id="ARBA00023004"/>
    </source>
</evidence>
<dbReference type="eggNOG" id="COG4773">
    <property type="taxonomic scope" value="Bacteria"/>
</dbReference>
<sequence length="750" mass="82143">MGAFSAAGHAFAQEQEDEPHELDVVVVKGEKVERSLQDTVSSVAVLSSVQLEEKNIITLGNVFDQIANVTETYPGAGFTIRGVSNRNVSGGGASGLATVFLDGAALPDAYITGAPTDMWDIDQVEVLRGPQSTLQGRNTLAGAVIINTVKPTYDWDLRGRVTHTDHRSQTYSIAGGGPIIEDQLAFRVSAEYKNDKGFVQNVTRNTEENAKELSSGRIKLLWEPESIPELTAGLSYSHSKYDGGYMFSYSRADVDDVYNRRIDLSDEANTFKRDSDFASLNLSYDLNDVVTLNSITAWSSEDISATYDLDYTAKPQNYGGIDESYETFSQELRANYETERLTGLVGLYYSNRERPFVDTSLSNVVTPVGTISALLQGGGVDQASADALAALYAADLPIIPVDYRGVGFFKTENYALFADGTYAVTPKLDLLAGFRYDYEEFTQTAVSTTDFVGTYPDPADYGAPGSAFYNAIIGINAGVAGLVASAEGSVLGNEPRTFEAFLPKAGLTYHWTDDLSTAFLVQRGYRSGGSTYNVARASVVPYDQEYTWNYEASLRSSWLDGRLTANANVYYTDWKDQQVTVYFGLNEYDYNTVNAGKSTLYGAELDTSYRVNDELNIYGSVGYSKTKFDEFELDKGTIASDLTGTEFAFAPHWTSSIGGHYETSSGYFADISANYRSSQYSTVAADQALGKVDGRVVVNANAGYDADTWRLSVFVNNVFDEEYLQYYQVLTSRVMVGDPRVVGVTLGFDF</sequence>
<dbReference type="PANTHER" id="PTHR32552">
    <property type="entry name" value="FERRICHROME IRON RECEPTOR-RELATED"/>
    <property type="match status" value="1"/>
</dbReference>
<evidence type="ECO:0000256" key="4">
    <source>
        <dbReference type="ARBA" id="ARBA00022496"/>
    </source>
</evidence>
<keyword evidence="2 11" id="KW-0813">Transport</keyword>
<accession>A0A062UAG2</accession>
<evidence type="ECO:0000256" key="3">
    <source>
        <dbReference type="ARBA" id="ARBA00022452"/>
    </source>
</evidence>
<dbReference type="Pfam" id="PF07715">
    <property type="entry name" value="Plug"/>
    <property type="match status" value="1"/>
</dbReference>
<keyword evidence="9 11" id="KW-0472">Membrane</keyword>
<dbReference type="PROSITE" id="PS52016">
    <property type="entry name" value="TONB_DEPENDENT_REC_3"/>
    <property type="match status" value="1"/>
</dbReference>